<keyword evidence="4" id="KW-1185">Reference proteome</keyword>
<dbReference type="AlphaFoldDB" id="A0A9W7A090"/>
<evidence type="ECO:0000313" key="4">
    <source>
        <dbReference type="Proteomes" id="UP001165085"/>
    </source>
</evidence>
<keyword evidence="2" id="KW-0472">Membrane</keyword>
<name>A0A9W7A090_9STRA</name>
<protein>
    <submittedName>
        <fullName evidence="3">Uncharacterized protein</fullName>
    </submittedName>
</protein>
<evidence type="ECO:0000256" key="1">
    <source>
        <dbReference type="SAM" id="MobiDB-lite"/>
    </source>
</evidence>
<keyword evidence="2" id="KW-0812">Transmembrane</keyword>
<feature type="transmembrane region" description="Helical" evidence="2">
    <location>
        <begin position="6"/>
        <end position="28"/>
    </location>
</feature>
<feature type="compositionally biased region" description="Basic residues" evidence="1">
    <location>
        <begin position="79"/>
        <end position="96"/>
    </location>
</feature>
<reference evidence="4" key="1">
    <citation type="journal article" date="2023" name="Commun. Biol.">
        <title>Genome analysis of Parmales, the sister group of diatoms, reveals the evolutionary specialization of diatoms from phago-mixotrophs to photoautotrophs.</title>
        <authorList>
            <person name="Ban H."/>
            <person name="Sato S."/>
            <person name="Yoshikawa S."/>
            <person name="Yamada K."/>
            <person name="Nakamura Y."/>
            <person name="Ichinomiya M."/>
            <person name="Sato N."/>
            <person name="Blanc-Mathieu R."/>
            <person name="Endo H."/>
            <person name="Kuwata A."/>
            <person name="Ogata H."/>
        </authorList>
    </citation>
    <scope>NUCLEOTIDE SEQUENCE [LARGE SCALE GENOMIC DNA]</scope>
    <source>
        <strain evidence="4">NIES 3701</strain>
    </source>
</reference>
<organism evidence="3 4">
    <name type="scientific">Triparma strigata</name>
    <dbReference type="NCBI Taxonomy" id="1606541"/>
    <lineage>
        <taxon>Eukaryota</taxon>
        <taxon>Sar</taxon>
        <taxon>Stramenopiles</taxon>
        <taxon>Ochrophyta</taxon>
        <taxon>Bolidophyceae</taxon>
        <taxon>Parmales</taxon>
        <taxon>Triparmaceae</taxon>
        <taxon>Triparma</taxon>
    </lineage>
</organism>
<dbReference type="EMBL" id="BRXY01000056">
    <property type="protein sequence ID" value="GMH59050.1"/>
    <property type="molecule type" value="Genomic_DNA"/>
</dbReference>
<proteinExistence type="predicted"/>
<evidence type="ECO:0000256" key="2">
    <source>
        <dbReference type="SAM" id="Phobius"/>
    </source>
</evidence>
<evidence type="ECO:0000313" key="3">
    <source>
        <dbReference type="EMBL" id="GMH59050.1"/>
    </source>
</evidence>
<comment type="caution">
    <text evidence="3">The sequence shown here is derived from an EMBL/GenBank/DDBJ whole genome shotgun (WGS) entry which is preliminary data.</text>
</comment>
<dbReference type="Proteomes" id="UP001165085">
    <property type="component" value="Unassembled WGS sequence"/>
</dbReference>
<feature type="region of interest" description="Disordered" evidence="1">
    <location>
        <begin position="76"/>
        <end position="102"/>
    </location>
</feature>
<sequence length="136" mass="14961">MRGGGAGLILGLPLGSSAIGLLVGIAIARYVALEPGHIGAIAREFGWGLERCGALMAVSVWEQMLLSRLPPLSAPSSRRVARQRTHRRQRHHRTDHRRAQSAQITVDAMSQTLNQLNDIIRLEIDYLNATGHRSLR</sequence>
<gene>
    <name evidence="3" type="ORF">TrST_g10272</name>
</gene>
<accession>A0A9W7A090</accession>
<keyword evidence="2" id="KW-1133">Transmembrane helix</keyword>